<organism evidence="3 4">
    <name type="scientific">Portunus trituberculatus</name>
    <name type="common">Swimming crab</name>
    <name type="synonym">Neptunus trituberculatus</name>
    <dbReference type="NCBI Taxonomy" id="210409"/>
    <lineage>
        <taxon>Eukaryota</taxon>
        <taxon>Metazoa</taxon>
        <taxon>Ecdysozoa</taxon>
        <taxon>Arthropoda</taxon>
        <taxon>Crustacea</taxon>
        <taxon>Multicrustacea</taxon>
        <taxon>Malacostraca</taxon>
        <taxon>Eumalacostraca</taxon>
        <taxon>Eucarida</taxon>
        <taxon>Decapoda</taxon>
        <taxon>Pleocyemata</taxon>
        <taxon>Brachyura</taxon>
        <taxon>Eubrachyura</taxon>
        <taxon>Portunoidea</taxon>
        <taxon>Portunidae</taxon>
        <taxon>Portuninae</taxon>
        <taxon>Portunus</taxon>
    </lineage>
</organism>
<keyword evidence="2" id="KW-0732">Signal</keyword>
<dbReference type="AlphaFoldDB" id="A0A5B7D1K3"/>
<evidence type="ECO:0000256" key="2">
    <source>
        <dbReference type="SAM" id="SignalP"/>
    </source>
</evidence>
<comment type="caution">
    <text evidence="3">The sequence shown here is derived from an EMBL/GenBank/DDBJ whole genome shotgun (WGS) entry which is preliminary data.</text>
</comment>
<keyword evidence="4" id="KW-1185">Reference proteome</keyword>
<feature type="signal peptide" evidence="2">
    <location>
        <begin position="1"/>
        <end position="28"/>
    </location>
</feature>
<accession>A0A5B7D1K3</accession>
<evidence type="ECO:0000313" key="3">
    <source>
        <dbReference type="EMBL" id="MPC13603.1"/>
    </source>
</evidence>
<evidence type="ECO:0000256" key="1">
    <source>
        <dbReference type="SAM" id="MobiDB-lite"/>
    </source>
</evidence>
<proteinExistence type="predicted"/>
<feature type="compositionally biased region" description="Polar residues" evidence="1">
    <location>
        <begin position="32"/>
        <end position="49"/>
    </location>
</feature>
<reference evidence="3 4" key="1">
    <citation type="submission" date="2019-05" db="EMBL/GenBank/DDBJ databases">
        <title>Another draft genome of Portunus trituberculatus and its Hox gene families provides insights of decapod evolution.</title>
        <authorList>
            <person name="Jeong J.-H."/>
            <person name="Song I."/>
            <person name="Kim S."/>
            <person name="Choi T."/>
            <person name="Kim D."/>
            <person name="Ryu S."/>
            <person name="Kim W."/>
        </authorList>
    </citation>
    <scope>NUCLEOTIDE SEQUENCE [LARGE SCALE GENOMIC DNA]</scope>
    <source>
        <tissue evidence="3">Muscle</tissue>
    </source>
</reference>
<sequence>MAASLTQRWWTRLASTLSVLLKATRSEAAHNTPDSKSVHADSTVTTTKTETNRHLSKTT</sequence>
<feature type="chain" id="PRO_5023123402" evidence="2">
    <location>
        <begin position="29"/>
        <end position="59"/>
    </location>
</feature>
<dbReference type="EMBL" id="VSRR010000293">
    <property type="protein sequence ID" value="MPC13603.1"/>
    <property type="molecule type" value="Genomic_DNA"/>
</dbReference>
<feature type="region of interest" description="Disordered" evidence="1">
    <location>
        <begin position="26"/>
        <end position="59"/>
    </location>
</feature>
<gene>
    <name evidence="3" type="ORF">E2C01_006343</name>
</gene>
<dbReference type="Proteomes" id="UP000324222">
    <property type="component" value="Unassembled WGS sequence"/>
</dbReference>
<name>A0A5B7D1K3_PORTR</name>
<protein>
    <submittedName>
        <fullName evidence="3">Uncharacterized protein</fullName>
    </submittedName>
</protein>
<evidence type="ECO:0000313" key="4">
    <source>
        <dbReference type="Proteomes" id="UP000324222"/>
    </source>
</evidence>